<sequence length="21" mass="2331">MRHWVLVLIATGVTGFNDLST</sequence>
<organism evidence="1">
    <name type="scientific">marine sediment metagenome</name>
    <dbReference type="NCBI Taxonomy" id="412755"/>
    <lineage>
        <taxon>unclassified sequences</taxon>
        <taxon>metagenomes</taxon>
        <taxon>ecological metagenomes</taxon>
    </lineage>
</organism>
<comment type="caution">
    <text evidence="1">The sequence shown here is derived from an EMBL/GenBank/DDBJ whole genome shotgun (WGS) entry which is preliminary data.</text>
</comment>
<evidence type="ECO:0000313" key="1">
    <source>
        <dbReference type="EMBL" id="KKL05917.1"/>
    </source>
</evidence>
<dbReference type="EMBL" id="LAZR01043924">
    <property type="protein sequence ID" value="KKL05917.1"/>
    <property type="molecule type" value="Genomic_DNA"/>
</dbReference>
<reference evidence="1" key="1">
    <citation type="journal article" date="2015" name="Nature">
        <title>Complex archaea that bridge the gap between prokaryotes and eukaryotes.</title>
        <authorList>
            <person name="Spang A."/>
            <person name="Saw J.H."/>
            <person name="Jorgensen S.L."/>
            <person name="Zaremba-Niedzwiedzka K."/>
            <person name="Martijn J."/>
            <person name="Lind A.E."/>
            <person name="van Eijk R."/>
            <person name="Schleper C."/>
            <person name="Guy L."/>
            <person name="Ettema T.J."/>
        </authorList>
    </citation>
    <scope>NUCLEOTIDE SEQUENCE</scope>
</reference>
<name>A0A0F9AWD9_9ZZZZ</name>
<feature type="non-terminal residue" evidence="1">
    <location>
        <position position="21"/>
    </location>
</feature>
<dbReference type="AlphaFoldDB" id="A0A0F9AWD9"/>
<accession>A0A0F9AWD9</accession>
<gene>
    <name evidence="1" type="ORF">LCGC14_2601190</name>
</gene>
<proteinExistence type="predicted"/>
<protein>
    <submittedName>
        <fullName evidence="1">Uncharacterized protein</fullName>
    </submittedName>
</protein>